<proteinExistence type="predicted"/>
<keyword evidence="5 7" id="KW-0472">Membrane</keyword>
<feature type="transmembrane region" description="Helical" evidence="7">
    <location>
        <begin position="457"/>
        <end position="479"/>
    </location>
</feature>
<feature type="transmembrane region" description="Helical" evidence="7">
    <location>
        <begin position="308"/>
        <end position="330"/>
    </location>
</feature>
<feature type="transmembrane region" description="Helical" evidence="7">
    <location>
        <begin position="391"/>
        <end position="413"/>
    </location>
</feature>
<accession>A0A9W8QGB0</accession>
<evidence type="ECO:0000256" key="6">
    <source>
        <dbReference type="SAM" id="MobiDB-lite"/>
    </source>
</evidence>
<dbReference type="PROSITE" id="PS50850">
    <property type="entry name" value="MFS"/>
    <property type="match status" value="1"/>
</dbReference>
<feature type="transmembrane region" description="Helical" evidence="7">
    <location>
        <begin position="336"/>
        <end position="356"/>
    </location>
</feature>
<dbReference type="InterPro" id="IPR020846">
    <property type="entry name" value="MFS_dom"/>
</dbReference>
<dbReference type="PANTHER" id="PTHR43791">
    <property type="entry name" value="PERMEASE-RELATED"/>
    <property type="match status" value="1"/>
</dbReference>
<evidence type="ECO:0000256" key="4">
    <source>
        <dbReference type="ARBA" id="ARBA00022989"/>
    </source>
</evidence>
<keyword evidence="4 7" id="KW-1133">Transmembrane helix</keyword>
<feature type="compositionally biased region" description="Polar residues" evidence="6">
    <location>
        <begin position="1"/>
        <end position="15"/>
    </location>
</feature>
<feature type="domain" description="Major facilitator superfamily (MFS) profile" evidence="8">
    <location>
        <begin position="71"/>
        <end position="483"/>
    </location>
</feature>
<keyword evidence="2" id="KW-0813">Transport</keyword>
<feature type="region of interest" description="Disordered" evidence="6">
    <location>
        <begin position="1"/>
        <end position="22"/>
    </location>
</feature>
<comment type="caution">
    <text evidence="9">The sequence shown here is derived from an EMBL/GenBank/DDBJ whole genome shotgun (WGS) entry which is preliminary data.</text>
</comment>
<reference evidence="9" key="1">
    <citation type="journal article" date="2023" name="Access Microbiol">
        <title>De-novo genome assembly for Akanthomyces muscarius, a biocontrol agent of insect agricultural pests.</title>
        <authorList>
            <person name="Erdos Z."/>
            <person name="Studholme D.J."/>
            <person name="Raymond B."/>
            <person name="Sharma M."/>
        </authorList>
    </citation>
    <scope>NUCLEOTIDE SEQUENCE</scope>
    <source>
        <strain evidence="9">Ve6</strain>
    </source>
</reference>
<name>A0A9W8QGB0_AKAMU</name>
<protein>
    <recommendedName>
        <fullName evidence="8">Major facilitator superfamily (MFS) profile domain-containing protein</fullName>
    </recommendedName>
</protein>
<dbReference type="KEGG" id="amus:LMH87_001071"/>
<dbReference type="PANTHER" id="PTHR43791:SF97">
    <property type="entry name" value="ALLANTOATE TRANSPORTER, PUTATIVE (AFU_ORTHOLOGUE AFUA_1G14700)-RELATED"/>
    <property type="match status" value="1"/>
</dbReference>
<evidence type="ECO:0000256" key="7">
    <source>
        <dbReference type="SAM" id="Phobius"/>
    </source>
</evidence>
<organism evidence="9 10">
    <name type="scientific">Akanthomyces muscarius</name>
    <name type="common">Entomopathogenic fungus</name>
    <name type="synonym">Lecanicillium muscarium</name>
    <dbReference type="NCBI Taxonomy" id="2231603"/>
    <lineage>
        <taxon>Eukaryota</taxon>
        <taxon>Fungi</taxon>
        <taxon>Dikarya</taxon>
        <taxon>Ascomycota</taxon>
        <taxon>Pezizomycotina</taxon>
        <taxon>Sordariomycetes</taxon>
        <taxon>Hypocreomycetidae</taxon>
        <taxon>Hypocreales</taxon>
        <taxon>Cordycipitaceae</taxon>
        <taxon>Akanthomyces</taxon>
    </lineage>
</organism>
<dbReference type="GO" id="GO:0022857">
    <property type="term" value="F:transmembrane transporter activity"/>
    <property type="evidence" value="ECO:0007669"/>
    <property type="project" value="InterPro"/>
</dbReference>
<sequence>MTQDMNKAKSGNSERVGTHEPVVLGKPDDAAAAAAEHTDIAHGLYLQSLLMDPDERDMLATRVRRKIDLTLLPFMALVSLLSYMDKGTLNQGSAYGLRADLHMSLPQYSLVASAASIGYLLGCYPCNLLLQKLPIGKTVAVFILIWGILLVAATGVRGFGGLMALRLLLGFFESCVGPAWMLTTSMFWTRDEQALRMCIWLGCNGLGSIIGAGLSWGLGHTHNPHLSPWQLIFLTMGVISIFNGLVAFWFLPSSPLDFVLFSEKEKIASVWRVRHNKTGVKHAKIIPRQIKEAIMEPRVWLIAGQQMCVGLINGGFGNFLSALLSGFGYAPLSVTLYQIPNGAFQFVSTVAAGIFVSRVPNTKIITSLVVYIPPVAGVIGIATISLQHRMALTACCWLLDVGGAALILNWSIVAANFAGHTKRTTVNTINFVFYATGSIVGPFMYRPSEAPRYMTAIRSLIGVYAALVSFTACIGLIMWRSNKKRDAEAPSDNDFEDTGDESGFLDLTDHENRAFRYTL</sequence>
<evidence type="ECO:0000256" key="1">
    <source>
        <dbReference type="ARBA" id="ARBA00004141"/>
    </source>
</evidence>
<comment type="subcellular location">
    <subcellularLocation>
        <location evidence="1">Membrane</location>
        <topology evidence="1">Multi-pass membrane protein</topology>
    </subcellularLocation>
</comment>
<dbReference type="SUPFAM" id="SSF103473">
    <property type="entry name" value="MFS general substrate transporter"/>
    <property type="match status" value="1"/>
</dbReference>
<feature type="transmembrane region" description="Helical" evidence="7">
    <location>
        <begin position="138"/>
        <end position="156"/>
    </location>
</feature>
<keyword evidence="3 7" id="KW-0812">Transmembrane</keyword>
<dbReference type="AlphaFoldDB" id="A0A9W8QGB0"/>
<feature type="transmembrane region" description="Helical" evidence="7">
    <location>
        <begin position="194"/>
        <end position="217"/>
    </location>
</feature>
<evidence type="ECO:0000259" key="8">
    <source>
        <dbReference type="PROSITE" id="PS50850"/>
    </source>
</evidence>
<evidence type="ECO:0000256" key="3">
    <source>
        <dbReference type="ARBA" id="ARBA00022692"/>
    </source>
</evidence>
<dbReference type="Proteomes" id="UP001144673">
    <property type="component" value="Chromosome 6"/>
</dbReference>
<dbReference type="RefSeq" id="XP_056055969.1">
    <property type="nucleotide sequence ID" value="XM_056199087.1"/>
</dbReference>
<feature type="transmembrane region" description="Helical" evidence="7">
    <location>
        <begin position="425"/>
        <end position="445"/>
    </location>
</feature>
<feature type="transmembrane region" description="Helical" evidence="7">
    <location>
        <begin position="67"/>
        <end position="85"/>
    </location>
</feature>
<dbReference type="EMBL" id="JAJHUN010000007">
    <property type="protein sequence ID" value="KAJ4155845.1"/>
    <property type="molecule type" value="Genomic_DNA"/>
</dbReference>
<feature type="transmembrane region" description="Helical" evidence="7">
    <location>
        <begin position="368"/>
        <end position="385"/>
    </location>
</feature>
<evidence type="ECO:0000313" key="10">
    <source>
        <dbReference type="Proteomes" id="UP001144673"/>
    </source>
</evidence>
<dbReference type="Pfam" id="PF07690">
    <property type="entry name" value="MFS_1"/>
    <property type="match status" value="1"/>
</dbReference>
<feature type="transmembrane region" description="Helical" evidence="7">
    <location>
        <begin position="229"/>
        <end position="251"/>
    </location>
</feature>
<dbReference type="GeneID" id="80888230"/>
<dbReference type="Gene3D" id="1.20.1250.20">
    <property type="entry name" value="MFS general substrate transporter like domains"/>
    <property type="match status" value="2"/>
</dbReference>
<evidence type="ECO:0000256" key="2">
    <source>
        <dbReference type="ARBA" id="ARBA00022448"/>
    </source>
</evidence>
<gene>
    <name evidence="9" type="ORF">LMH87_001071</name>
</gene>
<evidence type="ECO:0000313" key="9">
    <source>
        <dbReference type="EMBL" id="KAJ4155845.1"/>
    </source>
</evidence>
<evidence type="ECO:0000256" key="5">
    <source>
        <dbReference type="ARBA" id="ARBA00023136"/>
    </source>
</evidence>
<feature type="transmembrane region" description="Helical" evidence="7">
    <location>
        <begin position="105"/>
        <end position="126"/>
    </location>
</feature>
<dbReference type="InterPro" id="IPR036259">
    <property type="entry name" value="MFS_trans_sf"/>
</dbReference>
<dbReference type="InterPro" id="IPR011701">
    <property type="entry name" value="MFS"/>
</dbReference>
<dbReference type="GO" id="GO:0016020">
    <property type="term" value="C:membrane"/>
    <property type="evidence" value="ECO:0007669"/>
    <property type="project" value="UniProtKB-SubCell"/>
</dbReference>
<feature type="transmembrane region" description="Helical" evidence="7">
    <location>
        <begin position="162"/>
        <end position="182"/>
    </location>
</feature>
<keyword evidence="10" id="KW-1185">Reference proteome</keyword>